<name>A0A9Q1DUJ9_CONCO</name>
<dbReference type="Proteomes" id="UP001152803">
    <property type="component" value="Unassembled WGS sequence"/>
</dbReference>
<feature type="compositionally biased region" description="Low complexity" evidence="1">
    <location>
        <begin position="258"/>
        <end position="294"/>
    </location>
</feature>
<evidence type="ECO:0000313" key="3">
    <source>
        <dbReference type="EMBL" id="KAJ8282082.1"/>
    </source>
</evidence>
<proteinExistence type="predicted"/>
<dbReference type="PANTHER" id="PTHR23099">
    <property type="entry name" value="TRANSCRIPTIONAL REGULATOR"/>
    <property type="match status" value="1"/>
</dbReference>
<feature type="domain" description="SprT-like" evidence="2">
    <location>
        <begin position="412"/>
        <end position="569"/>
    </location>
</feature>
<feature type="region of interest" description="Disordered" evidence="1">
    <location>
        <begin position="97"/>
        <end position="140"/>
    </location>
</feature>
<dbReference type="EMBL" id="JAFJMO010000003">
    <property type="protein sequence ID" value="KAJ8282082.1"/>
    <property type="molecule type" value="Genomic_DNA"/>
</dbReference>
<dbReference type="SMART" id="SM00731">
    <property type="entry name" value="SprT"/>
    <property type="match status" value="1"/>
</dbReference>
<dbReference type="GO" id="GO:0006974">
    <property type="term" value="P:DNA damage response"/>
    <property type="evidence" value="ECO:0007669"/>
    <property type="project" value="UniProtKB-ARBA"/>
</dbReference>
<reference evidence="3" key="1">
    <citation type="journal article" date="2023" name="Science">
        <title>Genome structures resolve the early diversification of teleost fishes.</title>
        <authorList>
            <person name="Parey E."/>
            <person name="Louis A."/>
            <person name="Montfort J."/>
            <person name="Bouchez O."/>
            <person name="Roques C."/>
            <person name="Iampietro C."/>
            <person name="Lluch J."/>
            <person name="Castinel A."/>
            <person name="Donnadieu C."/>
            <person name="Desvignes T."/>
            <person name="Floi Bucao C."/>
            <person name="Jouanno E."/>
            <person name="Wen M."/>
            <person name="Mejri S."/>
            <person name="Dirks R."/>
            <person name="Jansen H."/>
            <person name="Henkel C."/>
            <person name="Chen W.J."/>
            <person name="Zahm M."/>
            <person name="Cabau C."/>
            <person name="Klopp C."/>
            <person name="Thompson A.W."/>
            <person name="Robinson-Rechavi M."/>
            <person name="Braasch I."/>
            <person name="Lecointre G."/>
            <person name="Bobe J."/>
            <person name="Postlethwait J.H."/>
            <person name="Berthelot C."/>
            <person name="Roest Crollius H."/>
            <person name="Guiguen Y."/>
        </authorList>
    </citation>
    <scope>NUCLEOTIDE SEQUENCE</scope>
    <source>
        <strain evidence="3">Concon-B</strain>
    </source>
</reference>
<evidence type="ECO:0000256" key="1">
    <source>
        <dbReference type="SAM" id="MobiDB-lite"/>
    </source>
</evidence>
<comment type="caution">
    <text evidence="3">The sequence shown here is derived from an EMBL/GenBank/DDBJ whole genome shotgun (WGS) entry which is preliminary data.</text>
</comment>
<accession>A0A9Q1DUJ9</accession>
<evidence type="ECO:0000313" key="4">
    <source>
        <dbReference type="Proteomes" id="UP001152803"/>
    </source>
</evidence>
<feature type="compositionally biased region" description="Low complexity" evidence="1">
    <location>
        <begin position="241"/>
        <end position="251"/>
    </location>
</feature>
<dbReference type="Pfam" id="PF17283">
    <property type="entry name" value="Zn_ribbon_SprT"/>
    <property type="match status" value="1"/>
</dbReference>
<dbReference type="AlphaFoldDB" id="A0A9Q1DUJ9"/>
<dbReference type="InterPro" id="IPR035240">
    <property type="entry name" value="SprT_Zn_ribbon"/>
</dbReference>
<feature type="region of interest" description="Disordered" evidence="1">
    <location>
        <begin position="1"/>
        <end position="72"/>
    </location>
</feature>
<dbReference type="InterPro" id="IPR006640">
    <property type="entry name" value="SprT-like_domain"/>
</dbReference>
<feature type="region of interest" description="Disordered" evidence="1">
    <location>
        <begin position="160"/>
        <end position="380"/>
    </location>
</feature>
<organism evidence="3 4">
    <name type="scientific">Conger conger</name>
    <name type="common">Conger eel</name>
    <name type="synonym">Muraena conger</name>
    <dbReference type="NCBI Taxonomy" id="82655"/>
    <lineage>
        <taxon>Eukaryota</taxon>
        <taxon>Metazoa</taxon>
        <taxon>Chordata</taxon>
        <taxon>Craniata</taxon>
        <taxon>Vertebrata</taxon>
        <taxon>Euteleostomi</taxon>
        <taxon>Actinopterygii</taxon>
        <taxon>Neopterygii</taxon>
        <taxon>Teleostei</taxon>
        <taxon>Anguilliformes</taxon>
        <taxon>Congridae</taxon>
        <taxon>Conger</taxon>
    </lineage>
</organism>
<sequence>MDNGTDSLFKRVAGKLGWTGPGGLDSVEKELVRSIGKGRRPLTGGRKTGTASAVTPELSDSDSSGKENWLGNGECRQKRVQLDSSDDDFDQILAEKATLKPAGQRHLSRPQCNSPSAQLVSSGSDSSFEEFLNRVKTPRSKPIAAVRSCSDDSLKHFIVNSLSSDDDFATDRKKPAPKSKPKTPRSLQVPRPPSQWESPVFLSESDSDGDDGVVIRSTWKSRHTPRRPPFTGQEGGGQGGAQVPARSASASAPPPSTTPSSLRSLCPFLLPPSSSSSSVPPKQTHRALLPSDDSASSEEEFLSLLERLKQNHSTGSNSTQRPSPIPEPKPKPCVSVPSGRGLVGTGPRKVEKGVQRDRTPVQPVSSHPHVSLTEPRPPSGSRVAVCKTPGCFLQSLSVPGSQYCRSFKQNKEELTGRLYRLYNSSVFDGKLPSDMSVSWNKKMRKTAGYCVTGQERGGGKRYARIELSEKVCDSADRLRDTLVHEMCHAATWLINGVRDGHGSFWKLYARKSTLAHPELPMVTRCHSYDINYKFQYQCSRCKNTIGRHSKSLDTQRFVCALCTGPLVLLNPTKPRAATPFASFVKENYGTARQELAGQRHADVMRKLSADFASKTRLSQS</sequence>
<dbReference type="Pfam" id="PF10263">
    <property type="entry name" value="SprT-like"/>
    <property type="match status" value="1"/>
</dbReference>
<dbReference type="OrthoDB" id="20772at2759"/>
<dbReference type="PANTHER" id="PTHR23099:SF0">
    <property type="entry name" value="GERM CELL NUCLEAR ACIDIC PROTEIN"/>
    <property type="match status" value="1"/>
</dbReference>
<feature type="compositionally biased region" description="Polar residues" evidence="1">
    <location>
        <begin position="311"/>
        <end position="321"/>
    </location>
</feature>
<evidence type="ECO:0000259" key="2">
    <source>
        <dbReference type="SMART" id="SM00731"/>
    </source>
</evidence>
<gene>
    <name evidence="3" type="ORF">COCON_G00046010</name>
</gene>
<feature type="compositionally biased region" description="Polar residues" evidence="1">
    <location>
        <begin position="110"/>
        <end position="126"/>
    </location>
</feature>
<feature type="compositionally biased region" description="Basic and acidic residues" evidence="1">
    <location>
        <begin position="348"/>
        <end position="359"/>
    </location>
</feature>
<protein>
    <recommendedName>
        <fullName evidence="2">SprT-like domain-containing protein</fullName>
    </recommendedName>
</protein>
<dbReference type="GO" id="GO:0005634">
    <property type="term" value="C:nucleus"/>
    <property type="evidence" value="ECO:0007669"/>
    <property type="project" value="TreeGrafter"/>
</dbReference>
<keyword evidence="4" id="KW-1185">Reference proteome</keyword>